<dbReference type="PROSITE" id="PS50949">
    <property type="entry name" value="HTH_GNTR"/>
    <property type="match status" value="1"/>
</dbReference>
<dbReference type="Gene3D" id="1.20.120.530">
    <property type="entry name" value="GntR ligand-binding domain-like"/>
    <property type="match status" value="1"/>
</dbReference>
<keyword evidence="6" id="KW-1185">Reference proteome</keyword>
<dbReference type="PANTHER" id="PTHR43537:SF5">
    <property type="entry name" value="UXU OPERON TRANSCRIPTIONAL REGULATOR"/>
    <property type="match status" value="1"/>
</dbReference>
<evidence type="ECO:0000313" key="5">
    <source>
        <dbReference type="EMBL" id="MBF4163292.1"/>
    </source>
</evidence>
<dbReference type="SUPFAM" id="SSF48008">
    <property type="entry name" value="GntR ligand-binding domain-like"/>
    <property type="match status" value="1"/>
</dbReference>
<keyword evidence="2" id="KW-0238">DNA-binding</keyword>
<dbReference type="InterPro" id="IPR000524">
    <property type="entry name" value="Tscrpt_reg_HTH_GntR"/>
</dbReference>
<dbReference type="SMART" id="SM00345">
    <property type="entry name" value="HTH_GNTR"/>
    <property type="match status" value="1"/>
</dbReference>
<dbReference type="InterPro" id="IPR008920">
    <property type="entry name" value="TF_FadR/GntR_C"/>
</dbReference>
<evidence type="ECO:0000256" key="2">
    <source>
        <dbReference type="ARBA" id="ARBA00023125"/>
    </source>
</evidence>
<dbReference type="InterPro" id="IPR011711">
    <property type="entry name" value="GntR_C"/>
</dbReference>
<dbReference type="Pfam" id="PF00392">
    <property type="entry name" value="GntR"/>
    <property type="match status" value="1"/>
</dbReference>
<gene>
    <name evidence="5" type="ORF">ISG29_16500</name>
</gene>
<reference evidence="5" key="1">
    <citation type="submission" date="2020-11" db="EMBL/GenBank/DDBJ databases">
        <title>Nocardioides sp. CBS4Y-1, whole genome shotgun sequence.</title>
        <authorList>
            <person name="Tuo L."/>
        </authorList>
    </citation>
    <scope>NUCLEOTIDE SEQUENCE</scope>
    <source>
        <strain evidence="5">CBS4Y-1</strain>
    </source>
</reference>
<dbReference type="InterPro" id="IPR036390">
    <property type="entry name" value="WH_DNA-bd_sf"/>
</dbReference>
<keyword evidence="3" id="KW-0804">Transcription</keyword>
<comment type="caution">
    <text evidence="5">The sequence shown here is derived from an EMBL/GenBank/DDBJ whole genome shotgun (WGS) entry which is preliminary data.</text>
</comment>
<evidence type="ECO:0000256" key="1">
    <source>
        <dbReference type="ARBA" id="ARBA00023015"/>
    </source>
</evidence>
<sequence length="222" mass="24577">MSLGSDDVTAPHGRLTRMPLREQAVGVLRDMVVSGVLGPGDRINEADLASQLGISRGPLREAIQRLGAEGFVEFRQNRGAFVRSLSPEDVRHMYEVRELIEVKAASLAAQNATEEGVEEMRRLIAATDEVLRTDTTGAYPTEYDLHALVLELSGNPQLQRIGTDLQVQVRLARVRSGRSPERAREALTEHLQIISAIADRDPRRAGREMRAHLRRALDTLTA</sequence>
<keyword evidence="1" id="KW-0805">Transcription regulation</keyword>
<organism evidence="5 6">
    <name type="scientific">Nocardioides acrostichi</name>
    <dbReference type="NCBI Taxonomy" id="2784339"/>
    <lineage>
        <taxon>Bacteria</taxon>
        <taxon>Bacillati</taxon>
        <taxon>Actinomycetota</taxon>
        <taxon>Actinomycetes</taxon>
        <taxon>Propionibacteriales</taxon>
        <taxon>Nocardioidaceae</taxon>
        <taxon>Nocardioides</taxon>
    </lineage>
</organism>
<name>A0A930V3T1_9ACTN</name>
<dbReference type="CDD" id="cd07377">
    <property type="entry name" value="WHTH_GntR"/>
    <property type="match status" value="1"/>
</dbReference>
<evidence type="ECO:0000313" key="6">
    <source>
        <dbReference type="Proteomes" id="UP000656804"/>
    </source>
</evidence>
<dbReference type="Proteomes" id="UP000656804">
    <property type="component" value="Unassembled WGS sequence"/>
</dbReference>
<dbReference type="PANTHER" id="PTHR43537">
    <property type="entry name" value="TRANSCRIPTIONAL REGULATOR, GNTR FAMILY"/>
    <property type="match status" value="1"/>
</dbReference>
<accession>A0A930V3T1</accession>
<dbReference type="PRINTS" id="PR00035">
    <property type="entry name" value="HTHGNTR"/>
</dbReference>
<dbReference type="SMART" id="SM00895">
    <property type="entry name" value="FCD"/>
    <property type="match status" value="1"/>
</dbReference>
<dbReference type="AlphaFoldDB" id="A0A930V3T1"/>
<protein>
    <submittedName>
        <fullName evidence="5">GntR family transcriptional regulator</fullName>
    </submittedName>
</protein>
<dbReference type="InterPro" id="IPR036388">
    <property type="entry name" value="WH-like_DNA-bd_sf"/>
</dbReference>
<dbReference type="GO" id="GO:0003677">
    <property type="term" value="F:DNA binding"/>
    <property type="evidence" value="ECO:0007669"/>
    <property type="project" value="UniProtKB-KW"/>
</dbReference>
<dbReference type="SUPFAM" id="SSF46785">
    <property type="entry name" value="Winged helix' DNA-binding domain"/>
    <property type="match status" value="1"/>
</dbReference>
<dbReference type="RefSeq" id="WP_194504543.1">
    <property type="nucleotide sequence ID" value="NZ_JADIVZ010000010.1"/>
</dbReference>
<dbReference type="GO" id="GO:0003700">
    <property type="term" value="F:DNA-binding transcription factor activity"/>
    <property type="evidence" value="ECO:0007669"/>
    <property type="project" value="InterPro"/>
</dbReference>
<evidence type="ECO:0000259" key="4">
    <source>
        <dbReference type="PROSITE" id="PS50949"/>
    </source>
</evidence>
<evidence type="ECO:0000256" key="3">
    <source>
        <dbReference type="ARBA" id="ARBA00023163"/>
    </source>
</evidence>
<feature type="domain" description="HTH gntR-type" evidence="4">
    <location>
        <begin position="18"/>
        <end position="85"/>
    </location>
</feature>
<dbReference type="Gene3D" id="1.10.10.10">
    <property type="entry name" value="Winged helix-like DNA-binding domain superfamily/Winged helix DNA-binding domain"/>
    <property type="match status" value="1"/>
</dbReference>
<proteinExistence type="predicted"/>
<dbReference type="Pfam" id="PF07729">
    <property type="entry name" value="FCD"/>
    <property type="match status" value="1"/>
</dbReference>
<dbReference type="EMBL" id="JADIVZ010000010">
    <property type="protein sequence ID" value="MBF4163292.1"/>
    <property type="molecule type" value="Genomic_DNA"/>
</dbReference>